<feature type="signal peptide" evidence="1">
    <location>
        <begin position="1"/>
        <end position="21"/>
    </location>
</feature>
<dbReference type="EMBL" id="JAPEVG010000078">
    <property type="protein sequence ID" value="KAJ8487484.1"/>
    <property type="molecule type" value="Genomic_DNA"/>
</dbReference>
<gene>
    <name evidence="3" type="ORF">ONZ51_g4149</name>
</gene>
<dbReference type="Gene3D" id="3.20.20.80">
    <property type="entry name" value="Glycosidases"/>
    <property type="match status" value="1"/>
</dbReference>
<dbReference type="InterPro" id="IPR053183">
    <property type="entry name" value="ASL1"/>
</dbReference>
<keyword evidence="1" id="KW-0732">Signal</keyword>
<evidence type="ECO:0000259" key="2">
    <source>
        <dbReference type="Pfam" id="PF11790"/>
    </source>
</evidence>
<keyword evidence="4" id="KW-1185">Reference proteome</keyword>
<accession>A0AAD7XCU4</accession>
<name>A0AAD7XCU4_9APHY</name>
<evidence type="ECO:0000313" key="3">
    <source>
        <dbReference type="EMBL" id="KAJ8487484.1"/>
    </source>
</evidence>
<dbReference type="GO" id="GO:0071966">
    <property type="term" value="P:fungal-type cell wall polysaccharide metabolic process"/>
    <property type="evidence" value="ECO:0007669"/>
    <property type="project" value="TreeGrafter"/>
</dbReference>
<dbReference type="InterPro" id="IPR024655">
    <property type="entry name" value="Asl1_glyco_hydro_catalytic"/>
</dbReference>
<dbReference type="SUPFAM" id="SSF51445">
    <property type="entry name" value="(Trans)glycosidases"/>
    <property type="match status" value="1"/>
</dbReference>
<evidence type="ECO:0000313" key="4">
    <source>
        <dbReference type="Proteomes" id="UP001215151"/>
    </source>
</evidence>
<dbReference type="AlphaFoldDB" id="A0AAD7XCU4"/>
<proteinExistence type="predicted"/>
<feature type="domain" description="Asl1-like glycosyl hydrolase catalytic" evidence="2">
    <location>
        <begin position="42"/>
        <end position="277"/>
    </location>
</feature>
<sequence length="335" mass="36907">MPWRTAVVFILFALFPKRAAASVPGPPSSIYQDAVTNSTKAGLAWPNSNYDDISQFLGTGKVQWYYTWSPEPVRTNIEFVPMLWGASQTSDWDNHINSTVQQQHVTHVLGFNEPEISGQSNLTPADAATLWKAHIEPLKGLGVKLGSPALSGAPQGKQWLQDWLAECAGGCTVDFVALHWYNINSTQFVEYLEDYHDTFERPVWVTEWACENFSDADEQCSLQDIVNLMNATQQFMDDTPWVERYAWFGAMVDLQGVNQENALMSAQGQINALGVQYIGAVTPNVSSDYQPGVVHGGSGVSTPISGPNSGSAMTSREISVLCVVASLFPLVMNWY</sequence>
<dbReference type="InterPro" id="IPR017853">
    <property type="entry name" value="GH"/>
</dbReference>
<evidence type="ECO:0000256" key="1">
    <source>
        <dbReference type="SAM" id="SignalP"/>
    </source>
</evidence>
<organism evidence="3 4">
    <name type="scientific">Trametes cubensis</name>
    <dbReference type="NCBI Taxonomy" id="1111947"/>
    <lineage>
        <taxon>Eukaryota</taxon>
        <taxon>Fungi</taxon>
        <taxon>Dikarya</taxon>
        <taxon>Basidiomycota</taxon>
        <taxon>Agaricomycotina</taxon>
        <taxon>Agaricomycetes</taxon>
        <taxon>Polyporales</taxon>
        <taxon>Polyporaceae</taxon>
        <taxon>Trametes</taxon>
    </lineage>
</organism>
<protein>
    <recommendedName>
        <fullName evidence="2">Asl1-like glycosyl hydrolase catalytic domain-containing protein</fullName>
    </recommendedName>
</protein>
<reference evidence="3" key="1">
    <citation type="submission" date="2022-11" db="EMBL/GenBank/DDBJ databases">
        <title>Genome Sequence of Cubamyces cubensis.</title>
        <authorList>
            <person name="Buettner E."/>
        </authorList>
    </citation>
    <scope>NUCLEOTIDE SEQUENCE</scope>
    <source>
        <strain evidence="3">MPL-01</strain>
    </source>
</reference>
<comment type="caution">
    <text evidence="3">The sequence shown here is derived from an EMBL/GenBank/DDBJ whole genome shotgun (WGS) entry which is preliminary data.</text>
</comment>
<dbReference type="Proteomes" id="UP001215151">
    <property type="component" value="Unassembled WGS sequence"/>
</dbReference>
<dbReference type="PANTHER" id="PTHR34154:SF3">
    <property type="entry name" value="ALKALI-SENSITIVE LINKAGE PROTEIN 1"/>
    <property type="match status" value="1"/>
</dbReference>
<dbReference type="PANTHER" id="PTHR34154">
    <property type="entry name" value="ALKALI-SENSITIVE LINKAGE PROTEIN 1"/>
    <property type="match status" value="1"/>
</dbReference>
<feature type="chain" id="PRO_5042155915" description="Asl1-like glycosyl hydrolase catalytic domain-containing protein" evidence="1">
    <location>
        <begin position="22"/>
        <end position="335"/>
    </location>
</feature>
<dbReference type="GO" id="GO:0009277">
    <property type="term" value="C:fungal-type cell wall"/>
    <property type="evidence" value="ECO:0007669"/>
    <property type="project" value="TreeGrafter"/>
</dbReference>
<dbReference type="Pfam" id="PF11790">
    <property type="entry name" value="Glyco_hydro_cc"/>
    <property type="match status" value="1"/>
</dbReference>